<protein>
    <submittedName>
        <fullName evidence="4">Response regulator transcription factor</fullName>
    </submittedName>
</protein>
<dbReference type="SMART" id="SM00850">
    <property type="entry name" value="LytTR"/>
    <property type="match status" value="1"/>
</dbReference>
<accession>A0A4R5MJY2</accession>
<dbReference type="PROSITE" id="PS50110">
    <property type="entry name" value="RESPONSE_REGULATORY"/>
    <property type="match status" value="1"/>
</dbReference>
<dbReference type="EMBL" id="SJCY01000007">
    <property type="protein sequence ID" value="TDG35954.1"/>
    <property type="molecule type" value="Genomic_DNA"/>
</dbReference>
<dbReference type="PANTHER" id="PTHR45526">
    <property type="entry name" value="TRANSCRIPTIONAL REGULATORY PROTEIN DPIA"/>
    <property type="match status" value="1"/>
</dbReference>
<dbReference type="InterPro" id="IPR001789">
    <property type="entry name" value="Sig_transdc_resp-reg_receiver"/>
</dbReference>
<dbReference type="GO" id="GO:0000156">
    <property type="term" value="F:phosphorelay response regulator activity"/>
    <property type="evidence" value="ECO:0007669"/>
    <property type="project" value="TreeGrafter"/>
</dbReference>
<evidence type="ECO:0000313" key="4">
    <source>
        <dbReference type="EMBL" id="TDG35954.1"/>
    </source>
</evidence>
<evidence type="ECO:0000313" key="5">
    <source>
        <dbReference type="Proteomes" id="UP000295668"/>
    </source>
</evidence>
<dbReference type="SMART" id="SM00448">
    <property type="entry name" value="REC"/>
    <property type="match status" value="1"/>
</dbReference>
<evidence type="ECO:0000259" key="2">
    <source>
        <dbReference type="PROSITE" id="PS50110"/>
    </source>
</evidence>
<dbReference type="GO" id="GO:0003677">
    <property type="term" value="F:DNA binding"/>
    <property type="evidence" value="ECO:0007669"/>
    <property type="project" value="InterPro"/>
</dbReference>
<organism evidence="4 5">
    <name type="scientific">Pedobacter changchengzhani</name>
    <dbReference type="NCBI Taxonomy" id="2529274"/>
    <lineage>
        <taxon>Bacteria</taxon>
        <taxon>Pseudomonadati</taxon>
        <taxon>Bacteroidota</taxon>
        <taxon>Sphingobacteriia</taxon>
        <taxon>Sphingobacteriales</taxon>
        <taxon>Sphingobacteriaceae</taxon>
        <taxon>Pedobacter</taxon>
    </lineage>
</organism>
<sequence>MKTYNCIILDDDEIDQLMTTSFIKRIPSINIVAVCCSADEAFKILDDNHIDILFLDIDMPDTNGLEFRKRAMQIPVCIYISAHSEFAVESFELDTLDFLVKPLKFDRFERAITRINDYFEMKEKVALFESEIGGDTIFIKDGHHQTKIKLHEILYLEALKDYTKIVTENKKHCVLTSLGNLLKEESFKNFIRIHRSYATQKMFVDTIQSFDVILKNKTALPIGRSFKDNLKAFIL</sequence>
<dbReference type="Proteomes" id="UP000295668">
    <property type="component" value="Unassembled WGS sequence"/>
</dbReference>
<dbReference type="PROSITE" id="PS50930">
    <property type="entry name" value="HTH_LYTTR"/>
    <property type="match status" value="1"/>
</dbReference>
<name>A0A4R5MJY2_9SPHI</name>
<feature type="modified residue" description="4-aspartylphosphate" evidence="1">
    <location>
        <position position="56"/>
    </location>
</feature>
<dbReference type="OrthoDB" id="9787344at2"/>
<gene>
    <name evidence="4" type="ORF">EZJ43_11440</name>
</gene>
<dbReference type="InterPro" id="IPR051271">
    <property type="entry name" value="2C-system_Tx_regulators"/>
</dbReference>
<feature type="domain" description="Response regulatory" evidence="2">
    <location>
        <begin position="5"/>
        <end position="116"/>
    </location>
</feature>
<dbReference type="RefSeq" id="WP_133262844.1">
    <property type="nucleotide sequence ID" value="NZ_SJCY01000007.1"/>
</dbReference>
<dbReference type="PANTHER" id="PTHR45526:SF1">
    <property type="entry name" value="TRANSCRIPTIONAL REGULATORY PROTEIN DCUR-RELATED"/>
    <property type="match status" value="1"/>
</dbReference>
<dbReference type="InterPro" id="IPR007492">
    <property type="entry name" value="LytTR_DNA-bd_dom"/>
</dbReference>
<evidence type="ECO:0000256" key="1">
    <source>
        <dbReference type="PROSITE-ProRule" id="PRU00169"/>
    </source>
</evidence>
<keyword evidence="5" id="KW-1185">Reference proteome</keyword>
<dbReference type="Pfam" id="PF00072">
    <property type="entry name" value="Response_reg"/>
    <property type="match status" value="1"/>
</dbReference>
<keyword evidence="1" id="KW-0597">Phosphoprotein</keyword>
<dbReference type="SUPFAM" id="SSF52172">
    <property type="entry name" value="CheY-like"/>
    <property type="match status" value="1"/>
</dbReference>
<dbReference type="Gene3D" id="2.40.50.1020">
    <property type="entry name" value="LytTr DNA-binding domain"/>
    <property type="match status" value="1"/>
</dbReference>
<feature type="domain" description="HTH LytTR-type" evidence="3">
    <location>
        <begin position="137"/>
        <end position="197"/>
    </location>
</feature>
<dbReference type="Gene3D" id="3.40.50.2300">
    <property type="match status" value="1"/>
</dbReference>
<dbReference type="InterPro" id="IPR011006">
    <property type="entry name" value="CheY-like_superfamily"/>
</dbReference>
<dbReference type="AlphaFoldDB" id="A0A4R5MJY2"/>
<proteinExistence type="predicted"/>
<evidence type="ECO:0000259" key="3">
    <source>
        <dbReference type="PROSITE" id="PS50930"/>
    </source>
</evidence>
<dbReference type="Pfam" id="PF04397">
    <property type="entry name" value="LytTR"/>
    <property type="match status" value="1"/>
</dbReference>
<comment type="caution">
    <text evidence="4">The sequence shown here is derived from an EMBL/GenBank/DDBJ whole genome shotgun (WGS) entry which is preliminary data.</text>
</comment>
<reference evidence="4 5" key="1">
    <citation type="submission" date="2019-02" db="EMBL/GenBank/DDBJ databases">
        <title>Pedobacter sp. nov., a novel speices isolated from soil of pinguins habitat in Antarcitica.</title>
        <authorList>
            <person name="He R.-H."/>
        </authorList>
    </citation>
    <scope>NUCLEOTIDE SEQUENCE [LARGE SCALE GENOMIC DNA]</scope>
    <source>
        <strain evidence="4 5">E01020</strain>
    </source>
</reference>